<organism evidence="2 3">
    <name type="scientific">Flavobacterium piscisymbiosum</name>
    <dbReference type="NCBI Taxonomy" id="2893753"/>
    <lineage>
        <taxon>Bacteria</taxon>
        <taxon>Pseudomonadati</taxon>
        <taxon>Bacteroidota</taxon>
        <taxon>Flavobacteriia</taxon>
        <taxon>Flavobacteriales</taxon>
        <taxon>Flavobacteriaceae</taxon>
        <taxon>Flavobacterium</taxon>
    </lineage>
</organism>
<dbReference type="SUPFAM" id="SSF53448">
    <property type="entry name" value="Nucleotide-diphospho-sugar transferases"/>
    <property type="match status" value="1"/>
</dbReference>
<evidence type="ECO:0000313" key="2">
    <source>
        <dbReference type="EMBL" id="MCC9063900.1"/>
    </source>
</evidence>
<dbReference type="Gene3D" id="3.90.550.10">
    <property type="entry name" value="Spore Coat Polysaccharide Biosynthesis Protein SpsA, Chain A"/>
    <property type="match status" value="1"/>
</dbReference>
<evidence type="ECO:0000259" key="1">
    <source>
        <dbReference type="Pfam" id="PF00535"/>
    </source>
</evidence>
<dbReference type="RefSeq" id="WP_230036419.1">
    <property type="nucleotide sequence ID" value="NZ_JAJJMM010000001.1"/>
</dbReference>
<protein>
    <submittedName>
        <fullName evidence="2">Glycosyltransferase</fullName>
    </submittedName>
</protein>
<sequence length="295" mass="34701">MLSIVIPVYNYNVFPLVLELKKQADSLGIEYEILVQDDVSHEFISENSQINSLENCLFSINTQNLGRGKNINLLCAKSRYDCVLIMEADALPENESYLKNYIEILSKSNHDVIFGGVKYPEAIPSKEKLLRWKYGINREIKSLEHRLKHQYNFVFTWNLLLKKEILLQFPFPEFINEYGYEDFIFIKNLRFNSVPVTHIENCLIHHNSETSIDFIKKSERAVKNLHDLIHLNKIDPKKIRLSKLYVILEKLYITAIVKAIYLKTKKQILTNLISENPNLYLLDFYKLGYYCDLKK</sequence>
<gene>
    <name evidence="2" type="ORF">LNP81_12960</name>
</gene>
<proteinExistence type="predicted"/>
<reference evidence="2" key="1">
    <citation type="submission" date="2021-11" db="EMBL/GenBank/DDBJ databases">
        <title>Description of novel Flavobacterium species.</title>
        <authorList>
            <person name="Saticioglu I.B."/>
            <person name="Ay H."/>
            <person name="Altun S."/>
            <person name="Duman M."/>
        </authorList>
    </citation>
    <scope>NUCLEOTIDE SEQUENCE</scope>
    <source>
        <strain evidence="2">F-30</strain>
    </source>
</reference>
<dbReference type="Proteomes" id="UP001430679">
    <property type="component" value="Unassembled WGS sequence"/>
</dbReference>
<dbReference type="EMBL" id="JAJJMM010000001">
    <property type="protein sequence ID" value="MCC9063900.1"/>
    <property type="molecule type" value="Genomic_DNA"/>
</dbReference>
<dbReference type="Pfam" id="PF00535">
    <property type="entry name" value="Glycos_transf_2"/>
    <property type="match status" value="1"/>
</dbReference>
<accession>A0ABS8MEF3</accession>
<evidence type="ECO:0000313" key="3">
    <source>
        <dbReference type="Proteomes" id="UP001430679"/>
    </source>
</evidence>
<feature type="domain" description="Glycosyltransferase 2-like" evidence="1">
    <location>
        <begin position="3"/>
        <end position="157"/>
    </location>
</feature>
<keyword evidence="3" id="KW-1185">Reference proteome</keyword>
<dbReference type="InterPro" id="IPR029044">
    <property type="entry name" value="Nucleotide-diphossugar_trans"/>
</dbReference>
<dbReference type="InterPro" id="IPR001173">
    <property type="entry name" value="Glyco_trans_2-like"/>
</dbReference>
<name>A0ABS8MEF3_9FLAO</name>
<comment type="caution">
    <text evidence="2">The sequence shown here is derived from an EMBL/GenBank/DDBJ whole genome shotgun (WGS) entry which is preliminary data.</text>
</comment>